<keyword evidence="1" id="KW-0812">Transmembrane</keyword>
<reference evidence="2" key="1">
    <citation type="journal article" date="2013" name="Extremophiles">
        <title>Proteinivorax tanatarense gen. nov., sp. nov., an anaerobic, haloalkaliphilic, proteolytic bacterium isolated from a decaying algal bloom, and proposal of Proteinivoraceae fam. nov.</title>
        <authorList>
            <person name="Kevbrin V."/>
            <person name="Boltyanskaya Y."/>
            <person name="Zhilina T."/>
            <person name="Kolganova T."/>
            <person name="Lavrentjeva E."/>
            <person name="Kuznetsov B."/>
        </authorList>
    </citation>
    <scope>NUCLEOTIDE SEQUENCE</scope>
    <source>
        <strain evidence="2">Z-910T</strain>
    </source>
</reference>
<dbReference type="EMBL" id="CP158367">
    <property type="protein sequence ID" value="XBX74359.1"/>
    <property type="molecule type" value="Genomic_DNA"/>
</dbReference>
<protein>
    <submittedName>
        <fullName evidence="2">Flp family type IVb pilin</fullName>
    </submittedName>
</protein>
<reference evidence="2" key="2">
    <citation type="submission" date="2024-06" db="EMBL/GenBank/DDBJ databases">
        <authorList>
            <person name="Petrova K.O."/>
            <person name="Toshchakov S.V."/>
            <person name="Boltjanskaja Y.V."/>
            <person name="Kevbrin V."/>
        </authorList>
    </citation>
    <scope>NUCLEOTIDE SEQUENCE</scope>
    <source>
        <strain evidence="2">Z-910T</strain>
    </source>
</reference>
<accession>A0AAU7VJX8</accession>
<sequence length="53" mass="5600">MKWFLNEESGQGMVEYGLILVLVSVVAIVALTAVGDSLKGIFEDIGNTLTGSN</sequence>
<feature type="transmembrane region" description="Helical" evidence="1">
    <location>
        <begin position="16"/>
        <end position="34"/>
    </location>
</feature>
<evidence type="ECO:0000313" key="2">
    <source>
        <dbReference type="EMBL" id="XBX74359.1"/>
    </source>
</evidence>
<keyword evidence="1" id="KW-1133">Transmembrane helix</keyword>
<name>A0AAU7VJX8_9FIRM</name>
<dbReference type="Pfam" id="PF04964">
    <property type="entry name" value="Flp_Fap"/>
    <property type="match status" value="1"/>
</dbReference>
<dbReference type="RefSeq" id="WP_350343113.1">
    <property type="nucleotide sequence ID" value="NZ_CP158367.1"/>
</dbReference>
<dbReference type="InterPro" id="IPR007047">
    <property type="entry name" value="Flp_Fap"/>
</dbReference>
<proteinExistence type="predicted"/>
<evidence type="ECO:0000256" key="1">
    <source>
        <dbReference type="SAM" id="Phobius"/>
    </source>
</evidence>
<keyword evidence="1" id="KW-0472">Membrane</keyword>
<dbReference type="AlphaFoldDB" id="A0AAU7VJX8"/>
<organism evidence="2">
    <name type="scientific">Proteinivorax tanatarense</name>
    <dbReference type="NCBI Taxonomy" id="1260629"/>
    <lineage>
        <taxon>Bacteria</taxon>
        <taxon>Bacillati</taxon>
        <taxon>Bacillota</taxon>
        <taxon>Clostridia</taxon>
        <taxon>Eubacteriales</taxon>
        <taxon>Proteinivoracaceae</taxon>
        <taxon>Proteinivorax</taxon>
    </lineage>
</organism>
<gene>
    <name evidence="2" type="ORF">PRVXT_002393</name>
</gene>